<keyword evidence="1" id="KW-1133">Transmembrane helix</keyword>
<dbReference type="PIRSF" id="PIRSF024534">
    <property type="entry name" value="ThiW"/>
    <property type="match status" value="1"/>
</dbReference>
<dbReference type="AlphaFoldDB" id="A0A1M4STN6"/>
<dbReference type="Gene3D" id="1.10.1760.20">
    <property type="match status" value="1"/>
</dbReference>
<feature type="transmembrane region" description="Helical" evidence="1">
    <location>
        <begin position="139"/>
        <end position="164"/>
    </location>
</feature>
<sequence>MGKKRISQKNFYQIKTYKVVISGILIALGVIFGSIFYIPILGGKMFPIQHFINVVSAIILGPFYAVLNAFCVSLIRNILGTGSLLAFPGSMIGALVAGIIYKRSKKIYMTALGEVIGTGIIGALVAYPIAKMVMGKEVALFAFIFPFSLSCIGGAAFAILFLNIPQIKELIKNMEVS</sequence>
<name>A0A1M4STN6_9CLOT</name>
<keyword evidence="1" id="KW-0472">Membrane</keyword>
<dbReference type="RefSeq" id="WP_072892328.1">
    <property type="nucleotide sequence ID" value="NZ_FQVM01000001.1"/>
</dbReference>
<evidence type="ECO:0000256" key="1">
    <source>
        <dbReference type="SAM" id="Phobius"/>
    </source>
</evidence>
<keyword evidence="1" id="KW-0812">Transmembrane</keyword>
<evidence type="ECO:0000313" key="2">
    <source>
        <dbReference type="EMBL" id="SHE35556.1"/>
    </source>
</evidence>
<dbReference type="OrthoDB" id="5516776at2"/>
<protein>
    <submittedName>
        <fullName evidence="2">Energy coupling factor transporter S component ThiW</fullName>
    </submittedName>
</protein>
<feature type="transmembrane region" description="Helical" evidence="1">
    <location>
        <begin position="107"/>
        <end position="127"/>
    </location>
</feature>
<dbReference type="Pfam" id="PF09512">
    <property type="entry name" value="ThiW"/>
    <property type="match status" value="1"/>
</dbReference>
<accession>A0A1M4STN6</accession>
<dbReference type="EMBL" id="FQVM01000001">
    <property type="protein sequence ID" value="SHE35556.1"/>
    <property type="molecule type" value="Genomic_DNA"/>
</dbReference>
<gene>
    <name evidence="2" type="ORF">SAMN05443638_101169</name>
</gene>
<evidence type="ECO:0000313" key="3">
    <source>
        <dbReference type="Proteomes" id="UP000184035"/>
    </source>
</evidence>
<organism evidence="2 3">
    <name type="scientific">Clostridium fallax</name>
    <dbReference type="NCBI Taxonomy" id="1533"/>
    <lineage>
        <taxon>Bacteria</taxon>
        <taxon>Bacillati</taxon>
        <taxon>Bacillota</taxon>
        <taxon>Clostridia</taxon>
        <taxon>Eubacteriales</taxon>
        <taxon>Clostridiaceae</taxon>
        <taxon>Clostridium</taxon>
    </lineage>
</organism>
<feature type="transmembrane region" description="Helical" evidence="1">
    <location>
        <begin position="20"/>
        <end position="40"/>
    </location>
</feature>
<feature type="transmembrane region" description="Helical" evidence="1">
    <location>
        <begin position="52"/>
        <end position="75"/>
    </location>
</feature>
<dbReference type="InterPro" id="IPR012652">
    <property type="entry name" value="ThiW"/>
</dbReference>
<keyword evidence="3" id="KW-1185">Reference proteome</keyword>
<reference evidence="2 3" key="1">
    <citation type="submission" date="2016-11" db="EMBL/GenBank/DDBJ databases">
        <authorList>
            <person name="Jaros S."/>
            <person name="Januszkiewicz K."/>
            <person name="Wedrychowicz H."/>
        </authorList>
    </citation>
    <scope>NUCLEOTIDE SEQUENCE [LARGE SCALE GENOMIC DNA]</scope>
    <source>
        <strain evidence="2 3">DSM 2631</strain>
    </source>
</reference>
<dbReference type="NCBIfam" id="TIGR02359">
    <property type="entry name" value="thiW"/>
    <property type="match status" value="1"/>
</dbReference>
<proteinExistence type="predicted"/>
<dbReference type="STRING" id="1533.SAMN05443638_101169"/>
<dbReference type="Proteomes" id="UP000184035">
    <property type="component" value="Unassembled WGS sequence"/>
</dbReference>
<feature type="transmembrane region" description="Helical" evidence="1">
    <location>
        <begin position="82"/>
        <end position="101"/>
    </location>
</feature>